<gene>
    <name evidence="5" type="primary">LOC104785999</name>
</gene>
<dbReference type="Pfam" id="PF22936">
    <property type="entry name" value="Pol_BBD"/>
    <property type="match status" value="1"/>
</dbReference>
<sequence length="495" mass="56332">MAMAAAIIYIQDVLSDDFDYEIWSPVTKTTLKEKELWDVVENGVPPDPSKVPELAAKIQPEELSKWRDLAVKDMKALQVLQSSLTESVFRKTLSASSAKEVWDLLKGNNEQAKLRRLETQFQELTMDESEPMKLYVDRVFEIVERFRISGKLKSDHLIMRKLLTSLPSSYDVVLPMLDELMDLPNMSLPNLLVVFEMLVPGETMHPRLEAFLKDVKSMSNKGCCGVCNENNHNQEDCCYSFPEVAEDSSGGGAGQSKPKKGKCFQCGERGHYASDCNTERGRPASKTHKGELESEYEYESESESEELEPEPDYLVLNDSTAFDETMWMVSRDSTNHMTPFKKFFTTLDRSQRALLMDGSNIMAEGKGDVKIRTKEGKKKLIRNVLFVPGININVFSVDQMASRGYSRIIIKDKCIFQKMKTGEIFGETVWEENRGYVLRLQVIEVNNERDLSNLFGAEVSFLVPATEPPRILFASMIISYQSYFCFSETLNLLFL</sequence>
<reference evidence="5" key="2">
    <citation type="submission" date="2025-08" db="UniProtKB">
        <authorList>
            <consortium name="RefSeq"/>
        </authorList>
    </citation>
    <scope>IDENTIFICATION</scope>
    <source>
        <tissue evidence="5">Leaf</tissue>
    </source>
</reference>
<evidence type="ECO:0000259" key="3">
    <source>
        <dbReference type="PROSITE" id="PS50158"/>
    </source>
</evidence>
<dbReference type="Gene3D" id="4.10.60.10">
    <property type="entry name" value="Zinc finger, CCHC-type"/>
    <property type="match status" value="1"/>
</dbReference>
<organism evidence="4 5">
    <name type="scientific">Camelina sativa</name>
    <name type="common">False flax</name>
    <name type="synonym">Myagrum sativum</name>
    <dbReference type="NCBI Taxonomy" id="90675"/>
    <lineage>
        <taxon>Eukaryota</taxon>
        <taxon>Viridiplantae</taxon>
        <taxon>Streptophyta</taxon>
        <taxon>Embryophyta</taxon>
        <taxon>Tracheophyta</taxon>
        <taxon>Spermatophyta</taxon>
        <taxon>Magnoliopsida</taxon>
        <taxon>eudicotyledons</taxon>
        <taxon>Gunneridae</taxon>
        <taxon>Pentapetalae</taxon>
        <taxon>rosids</taxon>
        <taxon>malvids</taxon>
        <taxon>Brassicales</taxon>
        <taxon>Brassicaceae</taxon>
        <taxon>Camelineae</taxon>
        <taxon>Camelina</taxon>
    </lineage>
</organism>
<protein>
    <submittedName>
        <fullName evidence="5">Uncharacterized protein LOC104785999 isoform X1</fullName>
    </submittedName>
</protein>
<feature type="domain" description="CCHC-type" evidence="3">
    <location>
        <begin position="262"/>
        <end position="276"/>
    </location>
</feature>
<dbReference type="PANTHER" id="PTHR35317">
    <property type="entry name" value="OS04G0629600 PROTEIN"/>
    <property type="match status" value="1"/>
</dbReference>
<evidence type="ECO:0000256" key="1">
    <source>
        <dbReference type="PROSITE-ProRule" id="PRU00047"/>
    </source>
</evidence>
<feature type="compositionally biased region" description="Acidic residues" evidence="2">
    <location>
        <begin position="293"/>
        <end position="311"/>
    </location>
</feature>
<dbReference type="SUPFAM" id="SSF57756">
    <property type="entry name" value="Retrovirus zinc finger-like domains"/>
    <property type="match status" value="1"/>
</dbReference>
<evidence type="ECO:0000313" key="5">
    <source>
        <dbReference type="RefSeq" id="XP_019082781.1"/>
    </source>
</evidence>
<name>A0ABM1Q7P3_CAMSA</name>
<dbReference type="InterPro" id="IPR054722">
    <property type="entry name" value="PolX-like_BBD"/>
</dbReference>
<proteinExistence type="predicted"/>
<evidence type="ECO:0000256" key="2">
    <source>
        <dbReference type="SAM" id="MobiDB-lite"/>
    </source>
</evidence>
<dbReference type="PROSITE" id="PS50158">
    <property type="entry name" value="ZF_CCHC"/>
    <property type="match status" value="1"/>
</dbReference>
<keyword evidence="1" id="KW-0863">Zinc-finger</keyword>
<keyword evidence="1" id="KW-0862">Zinc</keyword>
<dbReference type="InterPro" id="IPR001878">
    <property type="entry name" value="Znf_CCHC"/>
</dbReference>
<keyword evidence="4" id="KW-1185">Reference proteome</keyword>
<reference evidence="4" key="1">
    <citation type="journal article" date="2014" name="Nat. Commun.">
        <title>The emerging biofuel crop Camelina sativa retains a highly undifferentiated hexaploid genome structure.</title>
        <authorList>
            <person name="Kagale S."/>
            <person name="Koh C."/>
            <person name="Nixon J."/>
            <person name="Bollina V."/>
            <person name="Clarke W.E."/>
            <person name="Tuteja R."/>
            <person name="Spillane C."/>
            <person name="Robinson S.J."/>
            <person name="Links M.G."/>
            <person name="Clarke C."/>
            <person name="Higgins E.E."/>
            <person name="Huebert T."/>
            <person name="Sharpe A.G."/>
            <person name="Parkin I.A."/>
        </authorList>
    </citation>
    <scope>NUCLEOTIDE SEQUENCE [LARGE SCALE GENOMIC DNA]</scope>
    <source>
        <strain evidence="4">cv. DH55</strain>
    </source>
</reference>
<dbReference type="InterPro" id="IPR036875">
    <property type="entry name" value="Znf_CCHC_sf"/>
</dbReference>
<dbReference type="PANTHER" id="PTHR35317:SF23">
    <property type="entry name" value="OS04G0629600 PROTEIN"/>
    <property type="match status" value="1"/>
</dbReference>
<dbReference type="Proteomes" id="UP000694864">
    <property type="component" value="Chromosome 1"/>
</dbReference>
<evidence type="ECO:0000313" key="4">
    <source>
        <dbReference type="Proteomes" id="UP000694864"/>
    </source>
</evidence>
<feature type="compositionally biased region" description="Basic and acidic residues" evidence="2">
    <location>
        <begin position="275"/>
        <end position="292"/>
    </location>
</feature>
<dbReference type="SMART" id="SM00343">
    <property type="entry name" value="ZnF_C2HC"/>
    <property type="match status" value="1"/>
</dbReference>
<dbReference type="RefSeq" id="XP_019082781.1">
    <property type="nucleotide sequence ID" value="XM_019227236.1"/>
</dbReference>
<dbReference type="Pfam" id="PF00098">
    <property type="entry name" value="zf-CCHC"/>
    <property type="match status" value="1"/>
</dbReference>
<keyword evidence="1" id="KW-0479">Metal-binding</keyword>
<accession>A0ABM1Q7P3</accession>
<feature type="region of interest" description="Disordered" evidence="2">
    <location>
        <begin position="275"/>
        <end position="311"/>
    </location>
</feature>
<dbReference type="Pfam" id="PF14223">
    <property type="entry name" value="Retrotran_gag_2"/>
    <property type="match status" value="1"/>
</dbReference>
<dbReference type="GeneID" id="104785999"/>